<protein>
    <submittedName>
        <fullName evidence="2">Uncharacterized protein</fullName>
    </submittedName>
</protein>
<organism evidence="2 3">
    <name type="scientific">Ralstonia phage BHDT_So9</name>
    <dbReference type="NCBI Taxonomy" id="2972464"/>
    <lineage>
        <taxon>Viruses</taxon>
        <taxon>Duplodnaviria</taxon>
        <taxon>Heunggongvirae</taxon>
        <taxon>Uroviricota</taxon>
        <taxon>Caudoviricetes</taxon>
        <taxon>Autographivirales</taxon>
        <taxon>Autonotataviridae</taxon>
        <taxon>Okabevirinae</taxon>
        <taxon>Higashivirus</taxon>
        <taxon>Higashivirus BHDTSo9</taxon>
    </lineage>
</organism>
<feature type="region of interest" description="Disordered" evidence="1">
    <location>
        <begin position="1"/>
        <end position="27"/>
    </location>
</feature>
<proteinExistence type="predicted"/>
<reference evidence="2" key="1">
    <citation type="submission" date="2022-07" db="EMBL/GenBank/DDBJ databases">
        <title>Biological characterization and genomic analysis of novel phages DLDT_So2 and BHDT_So9 against Pseudomonas solanacearum, an infectious agent in tomato in Vietnam.</title>
        <authorList>
            <person name="Pham Q.-A.N."/>
            <person name="To N.H."/>
            <person name="Vo N."/>
            <person name="Tu V.Q."/>
            <person name="Nguyen T.M."/>
            <person name="Nguyen H.D."/>
            <person name="Andrew M."/>
            <person name="Le T.-T.T."/>
            <person name="Vo P.T."/>
            <person name="Huynh O.N."/>
            <person name="Hoang H.A."/>
        </authorList>
    </citation>
    <scope>NUCLEOTIDE SEQUENCE</scope>
</reference>
<evidence type="ECO:0000313" key="2">
    <source>
        <dbReference type="EMBL" id="UWI83498.1"/>
    </source>
</evidence>
<dbReference type="Proteomes" id="UP001058734">
    <property type="component" value="Segment"/>
</dbReference>
<accession>A0A9E7QWV3</accession>
<keyword evidence="3" id="KW-1185">Reference proteome</keyword>
<evidence type="ECO:0000313" key="3">
    <source>
        <dbReference type="Proteomes" id="UP001058734"/>
    </source>
</evidence>
<name>A0A9E7QWV3_9CAUD</name>
<dbReference type="EMBL" id="OP087422">
    <property type="protein sequence ID" value="UWI83498.1"/>
    <property type="molecule type" value="Genomic_DNA"/>
</dbReference>
<evidence type="ECO:0000256" key="1">
    <source>
        <dbReference type="SAM" id="MobiDB-lite"/>
    </source>
</evidence>
<sequence>MSPTSGLYFSAKPAERPQQKRAANKPLRSVDAYRGSKYALSADMTTEAARRLRTVEAARKRGDVVRLVGGVWWINGKPAC</sequence>